<keyword evidence="3" id="KW-1185">Reference proteome</keyword>
<organism evidence="2 3">
    <name type="scientific">Promicromonospora aerolata</name>
    <dbReference type="NCBI Taxonomy" id="195749"/>
    <lineage>
        <taxon>Bacteria</taxon>
        <taxon>Bacillati</taxon>
        <taxon>Actinomycetota</taxon>
        <taxon>Actinomycetes</taxon>
        <taxon>Micrococcales</taxon>
        <taxon>Promicromonosporaceae</taxon>
        <taxon>Promicromonospora</taxon>
    </lineage>
</organism>
<dbReference type="EMBL" id="JBHUHF010000001">
    <property type="protein sequence ID" value="MFD2027398.1"/>
    <property type="molecule type" value="Genomic_DNA"/>
</dbReference>
<proteinExistence type="predicted"/>
<dbReference type="RefSeq" id="WP_377199141.1">
    <property type="nucleotide sequence ID" value="NZ_JBHUHF010000001.1"/>
</dbReference>
<dbReference type="Proteomes" id="UP001597338">
    <property type="component" value="Unassembled WGS sequence"/>
</dbReference>
<evidence type="ECO:0000313" key="2">
    <source>
        <dbReference type="EMBL" id="MFD2027398.1"/>
    </source>
</evidence>
<accession>A0ABW4VCM7</accession>
<dbReference type="Pfam" id="PF06250">
    <property type="entry name" value="YhcG_C"/>
    <property type="match status" value="1"/>
</dbReference>
<reference evidence="3" key="1">
    <citation type="journal article" date="2019" name="Int. J. Syst. Evol. Microbiol.">
        <title>The Global Catalogue of Microorganisms (GCM) 10K type strain sequencing project: providing services to taxonomists for standard genome sequencing and annotation.</title>
        <authorList>
            <consortium name="The Broad Institute Genomics Platform"/>
            <consortium name="The Broad Institute Genome Sequencing Center for Infectious Disease"/>
            <person name="Wu L."/>
            <person name="Ma J."/>
        </authorList>
    </citation>
    <scope>NUCLEOTIDE SEQUENCE [LARGE SCALE GENOMIC DNA]</scope>
    <source>
        <strain evidence="3">CCM 7043</strain>
    </source>
</reference>
<protein>
    <submittedName>
        <fullName evidence="2">PDDEXK nuclease domain-containing protein</fullName>
    </submittedName>
</protein>
<feature type="domain" description="YhcG PDDEXK nuclease" evidence="1">
    <location>
        <begin position="31"/>
        <end position="125"/>
    </location>
</feature>
<evidence type="ECO:0000259" key="1">
    <source>
        <dbReference type="Pfam" id="PF06250"/>
    </source>
</evidence>
<sequence length="176" mass="19631">MSFFQRTEDFRPEGFEDVVGELVESIRRSFTGVVVDHLEDLLAVPPRHMCLVDRHLSITEDDRDYTIHLLLFHVIQMRYIAIQVQAGRFDPALVARTRYTLDLVDDLVRVPEAHRSSVGVLLCTDGPADKEPGPVAITLYDDVTPAEQAELPLALELTAVIDRCLDTRGAPPSAAP</sequence>
<evidence type="ECO:0000313" key="3">
    <source>
        <dbReference type="Proteomes" id="UP001597338"/>
    </source>
</evidence>
<comment type="caution">
    <text evidence="2">The sequence shown here is derived from an EMBL/GenBank/DDBJ whole genome shotgun (WGS) entry which is preliminary data.</text>
</comment>
<name>A0ABW4VCM7_9MICO</name>
<dbReference type="InterPro" id="IPR009362">
    <property type="entry name" value="YhcG_C"/>
</dbReference>
<gene>
    <name evidence="2" type="ORF">ACFSL2_17950</name>
</gene>